<dbReference type="InterPro" id="IPR029149">
    <property type="entry name" value="Creatin/AminoP/Spt16_N"/>
</dbReference>
<keyword evidence="6 7" id="KW-0464">Manganese</keyword>
<dbReference type="PANTHER" id="PTHR43226">
    <property type="entry name" value="XAA-PRO AMINOPEPTIDASE 3"/>
    <property type="match status" value="1"/>
</dbReference>
<evidence type="ECO:0000256" key="4">
    <source>
        <dbReference type="ARBA" id="ARBA00022997"/>
    </source>
</evidence>
<dbReference type="PANTHER" id="PTHR43226:SF8">
    <property type="entry name" value="XAA-PRO DIPEPTIDASE"/>
    <property type="match status" value="1"/>
</dbReference>
<dbReference type="EMBL" id="BSSU01000010">
    <property type="protein sequence ID" value="GLX82654.1"/>
    <property type="molecule type" value="Genomic_DNA"/>
</dbReference>
<evidence type="ECO:0000256" key="5">
    <source>
        <dbReference type="ARBA" id="ARBA00023049"/>
    </source>
</evidence>
<dbReference type="InterPro" id="IPR052433">
    <property type="entry name" value="X-Pro_dipept-like"/>
</dbReference>
<evidence type="ECO:0000256" key="7">
    <source>
        <dbReference type="HAMAP-Rule" id="MF_01279"/>
    </source>
</evidence>
<comment type="function">
    <text evidence="7">Splits dipeptides with a prolyl residue in the C-terminal position.</text>
</comment>
<dbReference type="SUPFAM" id="SSF55920">
    <property type="entry name" value="Creatinase/aminopeptidase"/>
    <property type="match status" value="1"/>
</dbReference>
<dbReference type="Proteomes" id="UP001157133">
    <property type="component" value="Unassembled WGS sequence"/>
</dbReference>
<evidence type="ECO:0000259" key="9">
    <source>
        <dbReference type="Pfam" id="PF21216"/>
    </source>
</evidence>
<dbReference type="Gene3D" id="3.90.230.10">
    <property type="entry name" value="Creatinase/methionine aminopeptidase superfamily"/>
    <property type="match status" value="1"/>
</dbReference>
<feature type="binding site" evidence="7">
    <location>
        <position position="415"/>
    </location>
    <ligand>
        <name>Mn(2+)</name>
        <dbReference type="ChEBI" id="CHEBI:29035"/>
        <label>1</label>
    </ligand>
</feature>
<feature type="binding site" evidence="7">
    <location>
        <position position="251"/>
    </location>
    <ligand>
        <name>Mn(2+)</name>
        <dbReference type="ChEBI" id="CHEBI:29035"/>
        <label>2</label>
    </ligand>
</feature>
<accession>A0ABQ6H582</accession>
<comment type="caution">
    <text evidence="10">The sequence shown here is derived from an EMBL/GenBank/DDBJ whole genome shotgun (WGS) entry which is preliminary data.</text>
</comment>
<evidence type="ECO:0000256" key="6">
    <source>
        <dbReference type="ARBA" id="ARBA00023211"/>
    </source>
</evidence>
<comment type="similarity">
    <text evidence="7">Belongs to the peptidase M24B family. Bacterial-type prolidase subfamily.</text>
</comment>
<dbReference type="HAMAP" id="MF_01279">
    <property type="entry name" value="X_Pro_dipeptid"/>
    <property type="match status" value="1"/>
</dbReference>
<keyword evidence="2 7" id="KW-0479">Metal-binding</keyword>
<dbReference type="InterPro" id="IPR036005">
    <property type="entry name" value="Creatinase/aminopeptidase-like"/>
</dbReference>
<feature type="binding site" evidence="7">
    <location>
        <position position="415"/>
    </location>
    <ligand>
        <name>Mn(2+)</name>
        <dbReference type="ChEBI" id="CHEBI:29035"/>
        <label>2</label>
    </ligand>
</feature>
<dbReference type="Gene3D" id="3.40.350.10">
    <property type="entry name" value="Creatinase/prolidase N-terminal domain"/>
    <property type="match status" value="1"/>
</dbReference>
<sequence>MTLYKTHLDSLCSIFTQALARSEANSVLIYSGEQKYPFKDDNGQRFNINPYFKYWLPLTDQVKSFIFFEPGYKPHLFLFQVSDYWHAQPKVPAGEWQEHFELSIIADVNDVKKSLSSKLASCAFIGEEHETALSIGINQLNPKRLLDYVNYQRAYKSDYEIHNMRIANEYAAKAHLAAKQAFFAGASELEIHHAYLAAINIRESQLPYNNIIALNENGAILHYDHYQTTAPAQHKSFLIDAGASYLGYHADISRTYVSNNYKSHEFNDMYKAYQHQYSELLSEIALGKSYLEFHDSSHQRIAHLLSEFGLVNCSAEDAYQKGYSRVFFPCGVGHYIGLQVHDIGGYLAEEGDEELARDERYPFLRLNRPMEDRIVFTVEPGIYFIDMLLAQHQSNPDFNWQKINKLKVFGGFRMEDSIALHNGKIENLSQNAFDKLG</sequence>
<evidence type="ECO:0000256" key="1">
    <source>
        <dbReference type="ARBA" id="ARBA00022670"/>
    </source>
</evidence>
<feature type="binding site" evidence="7">
    <location>
        <position position="334"/>
    </location>
    <ligand>
        <name>Mn(2+)</name>
        <dbReference type="ChEBI" id="CHEBI:29035"/>
        <label>1</label>
    </ligand>
</feature>
<evidence type="ECO:0000313" key="11">
    <source>
        <dbReference type="Proteomes" id="UP001157133"/>
    </source>
</evidence>
<feature type="domain" description="Xaa-Pro dipeptidase N-terminal" evidence="9">
    <location>
        <begin position="3"/>
        <end position="151"/>
    </location>
</feature>
<keyword evidence="5 7" id="KW-0482">Metalloprotease</keyword>
<dbReference type="InterPro" id="IPR048819">
    <property type="entry name" value="PepQ_N"/>
</dbReference>
<gene>
    <name evidence="10" type="primary">pepQ_2</name>
    <name evidence="7" type="synonym">pepQ</name>
    <name evidence="10" type="ORF">theurythT_21060</name>
</gene>
<name>A0ABQ6H582_9GAMM</name>
<evidence type="ECO:0000256" key="2">
    <source>
        <dbReference type="ARBA" id="ARBA00022723"/>
    </source>
</evidence>
<feature type="domain" description="Peptidase M24" evidence="8">
    <location>
        <begin position="163"/>
        <end position="420"/>
    </location>
</feature>
<evidence type="ECO:0000313" key="10">
    <source>
        <dbReference type="EMBL" id="GLX82654.1"/>
    </source>
</evidence>
<dbReference type="Pfam" id="PF21216">
    <property type="entry name" value="PepQ_N"/>
    <property type="match status" value="1"/>
</dbReference>
<comment type="catalytic activity">
    <reaction evidence="7">
        <text>Xaa-L-Pro dipeptide + H2O = an L-alpha-amino acid + L-proline</text>
        <dbReference type="Rhea" id="RHEA:76407"/>
        <dbReference type="ChEBI" id="CHEBI:15377"/>
        <dbReference type="ChEBI" id="CHEBI:59869"/>
        <dbReference type="ChEBI" id="CHEBI:60039"/>
        <dbReference type="ChEBI" id="CHEBI:195196"/>
        <dbReference type="EC" id="3.4.13.9"/>
    </reaction>
</comment>
<comment type="cofactor">
    <cofactor evidence="7">
        <name>Mn(2+)</name>
        <dbReference type="ChEBI" id="CHEBI:29035"/>
    </cofactor>
    <text evidence="7">Binds 2 manganese ions per subunit.</text>
</comment>
<keyword evidence="1 7" id="KW-0645">Protease</keyword>
<proteinExistence type="inferred from homology"/>
<dbReference type="EC" id="3.4.13.9" evidence="7"/>
<keyword evidence="3 7" id="KW-0378">Hydrolase</keyword>
<feature type="binding site" evidence="7">
    <location>
        <position position="379"/>
    </location>
    <ligand>
        <name>Mn(2+)</name>
        <dbReference type="ChEBI" id="CHEBI:29035"/>
        <label>1</label>
    </ligand>
</feature>
<organism evidence="10 11">
    <name type="scientific">Thalassotalea eurytherma</name>
    <dbReference type="NCBI Taxonomy" id="1144278"/>
    <lineage>
        <taxon>Bacteria</taxon>
        <taxon>Pseudomonadati</taxon>
        <taxon>Pseudomonadota</taxon>
        <taxon>Gammaproteobacteria</taxon>
        <taxon>Alteromonadales</taxon>
        <taxon>Colwelliaceae</taxon>
        <taxon>Thalassotalea</taxon>
    </lineage>
</organism>
<dbReference type="InterPro" id="IPR000994">
    <property type="entry name" value="Pept_M24"/>
</dbReference>
<protein>
    <recommendedName>
        <fullName evidence="7">Xaa-Pro dipeptidase</fullName>
        <shortName evidence="7">X-Pro dipeptidase</shortName>
        <ecNumber evidence="7">3.4.13.9</ecNumber>
    </recommendedName>
    <alternativeName>
        <fullName evidence="7">Imidodipeptidase</fullName>
    </alternativeName>
    <alternativeName>
        <fullName evidence="7">Proline dipeptidase</fullName>
        <shortName evidence="7">Prolidase</shortName>
    </alternativeName>
</protein>
<reference evidence="10 11" key="1">
    <citation type="submission" date="2023-03" db="EMBL/GenBank/DDBJ databases">
        <title>Draft genome sequence of Thalassotalea eurytherma JCM 18482T.</title>
        <authorList>
            <person name="Sawabe T."/>
        </authorList>
    </citation>
    <scope>NUCLEOTIDE SEQUENCE [LARGE SCALE GENOMIC DNA]</scope>
    <source>
        <strain evidence="10 11">JCM 18482</strain>
    </source>
</reference>
<evidence type="ECO:0000256" key="3">
    <source>
        <dbReference type="ARBA" id="ARBA00022801"/>
    </source>
</evidence>
<feature type="binding site" evidence="7">
    <location>
        <position position="251"/>
    </location>
    <ligand>
        <name>Mn(2+)</name>
        <dbReference type="ChEBI" id="CHEBI:29035"/>
        <label>1</label>
    </ligand>
</feature>
<dbReference type="Pfam" id="PF00557">
    <property type="entry name" value="Peptidase_M24"/>
    <property type="match status" value="1"/>
</dbReference>
<feature type="binding site" evidence="7">
    <location>
        <position position="240"/>
    </location>
    <ligand>
        <name>Mn(2+)</name>
        <dbReference type="ChEBI" id="CHEBI:29035"/>
        <label>2</label>
    </ligand>
</feature>
<dbReference type="RefSeq" id="WP_284208024.1">
    <property type="nucleotide sequence ID" value="NZ_BSSU01000010.1"/>
</dbReference>
<dbReference type="NCBIfam" id="NF010133">
    <property type="entry name" value="PRK13607.1"/>
    <property type="match status" value="1"/>
</dbReference>
<keyword evidence="4 7" id="KW-0224">Dipeptidase</keyword>
<keyword evidence="11" id="KW-1185">Reference proteome</keyword>
<dbReference type="InterPro" id="IPR022846">
    <property type="entry name" value="X_Pro_dipept"/>
</dbReference>
<evidence type="ECO:0000259" key="8">
    <source>
        <dbReference type="Pfam" id="PF00557"/>
    </source>
</evidence>